<dbReference type="Proteomes" id="UP000053424">
    <property type="component" value="Unassembled WGS sequence"/>
</dbReference>
<feature type="region of interest" description="Disordered" evidence="1">
    <location>
        <begin position="1"/>
        <end position="70"/>
    </location>
</feature>
<proteinExistence type="predicted"/>
<sequence length="70" mass="7687">MESKRRSQDLNSGTRGEPRAPLLSRGRSVGGPSASGSNMFPNQHHDDFQTNPLGHHRRQAAHGSEARIRS</sequence>
<organism evidence="2 3">
    <name type="scientific">Hebeloma cylindrosporum</name>
    <dbReference type="NCBI Taxonomy" id="76867"/>
    <lineage>
        <taxon>Eukaryota</taxon>
        <taxon>Fungi</taxon>
        <taxon>Dikarya</taxon>
        <taxon>Basidiomycota</taxon>
        <taxon>Agaricomycotina</taxon>
        <taxon>Agaricomycetes</taxon>
        <taxon>Agaricomycetidae</taxon>
        <taxon>Agaricales</taxon>
        <taxon>Agaricineae</taxon>
        <taxon>Hymenogastraceae</taxon>
        <taxon>Hebeloma</taxon>
    </lineage>
</organism>
<protein>
    <submittedName>
        <fullName evidence="2">Uncharacterized protein</fullName>
    </submittedName>
</protein>
<gene>
    <name evidence="2" type="ORF">M413DRAFT_446464</name>
</gene>
<reference evidence="3" key="2">
    <citation type="submission" date="2015-01" db="EMBL/GenBank/DDBJ databases">
        <title>Evolutionary Origins and Diversification of the Mycorrhizal Mutualists.</title>
        <authorList>
            <consortium name="DOE Joint Genome Institute"/>
            <consortium name="Mycorrhizal Genomics Consortium"/>
            <person name="Kohler A."/>
            <person name="Kuo A."/>
            <person name="Nagy L.G."/>
            <person name="Floudas D."/>
            <person name="Copeland A."/>
            <person name="Barry K.W."/>
            <person name="Cichocki N."/>
            <person name="Veneault-Fourrey C."/>
            <person name="LaButti K."/>
            <person name="Lindquist E.A."/>
            <person name="Lipzen A."/>
            <person name="Lundell T."/>
            <person name="Morin E."/>
            <person name="Murat C."/>
            <person name="Riley R."/>
            <person name="Ohm R."/>
            <person name="Sun H."/>
            <person name="Tunlid A."/>
            <person name="Henrissat B."/>
            <person name="Grigoriev I.V."/>
            <person name="Hibbett D.S."/>
            <person name="Martin F."/>
        </authorList>
    </citation>
    <scope>NUCLEOTIDE SEQUENCE [LARGE SCALE GENOMIC DNA]</scope>
    <source>
        <strain evidence="3">h7</strain>
    </source>
</reference>
<name>A0A0C3C7T8_HEBCY</name>
<dbReference type="HOGENOM" id="CLU_2758051_0_0_1"/>
<evidence type="ECO:0000313" key="3">
    <source>
        <dbReference type="Proteomes" id="UP000053424"/>
    </source>
</evidence>
<dbReference type="AlphaFoldDB" id="A0A0C3C7T8"/>
<evidence type="ECO:0000256" key="1">
    <source>
        <dbReference type="SAM" id="MobiDB-lite"/>
    </source>
</evidence>
<dbReference type="EMBL" id="KN831783">
    <property type="protein sequence ID" value="KIM40284.1"/>
    <property type="molecule type" value="Genomic_DNA"/>
</dbReference>
<reference evidence="2 3" key="1">
    <citation type="submission" date="2014-04" db="EMBL/GenBank/DDBJ databases">
        <authorList>
            <consortium name="DOE Joint Genome Institute"/>
            <person name="Kuo A."/>
            <person name="Gay G."/>
            <person name="Dore J."/>
            <person name="Kohler A."/>
            <person name="Nagy L.G."/>
            <person name="Floudas D."/>
            <person name="Copeland A."/>
            <person name="Barry K.W."/>
            <person name="Cichocki N."/>
            <person name="Veneault-Fourrey C."/>
            <person name="LaButti K."/>
            <person name="Lindquist E.A."/>
            <person name="Lipzen A."/>
            <person name="Lundell T."/>
            <person name="Morin E."/>
            <person name="Murat C."/>
            <person name="Sun H."/>
            <person name="Tunlid A."/>
            <person name="Henrissat B."/>
            <person name="Grigoriev I.V."/>
            <person name="Hibbett D.S."/>
            <person name="Martin F."/>
            <person name="Nordberg H.P."/>
            <person name="Cantor M.N."/>
            <person name="Hua S.X."/>
        </authorList>
    </citation>
    <scope>NUCLEOTIDE SEQUENCE [LARGE SCALE GENOMIC DNA]</scope>
    <source>
        <strain evidence="3">h7</strain>
    </source>
</reference>
<evidence type="ECO:0000313" key="2">
    <source>
        <dbReference type="EMBL" id="KIM40284.1"/>
    </source>
</evidence>
<keyword evidence="3" id="KW-1185">Reference proteome</keyword>
<accession>A0A0C3C7T8</accession>